<reference evidence="3" key="1">
    <citation type="submission" date="2015-08" db="EMBL/GenBank/DDBJ databases">
        <title>Genome sequencing project for genomic taxonomy and phylogenomics of Bacillus-like bacteria.</title>
        <authorList>
            <person name="Liu B."/>
            <person name="Wang J."/>
            <person name="Zhu Y."/>
            <person name="Liu G."/>
            <person name="Chen Q."/>
            <person name="Chen Z."/>
            <person name="Lan J."/>
            <person name="Che J."/>
            <person name="Ge C."/>
            <person name="Shi H."/>
            <person name="Pan Z."/>
            <person name="Liu X."/>
        </authorList>
    </citation>
    <scope>NUCLEOTIDE SEQUENCE [LARGE SCALE GENOMIC DNA]</scope>
    <source>
        <strain evidence="3">FJAT-4402</strain>
    </source>
</reference>
<dbReference type="PANTHER" id="PTHR36178:SF1">
    <property type="entry name" value="SODIUM_GLUTAMATE SYMPORTER"/>
    <property type="match status" value="1"/>
</dbReference>
<feature type="transmembrane region" description="Helical" evidence="1">
    <location>
        <begin position="112"/>
        <end position="134"/>
    </location>
</feature>
<dbReference type="STRING" id="1441095.AM592_00995"/>
<keyword evidence="3" id="KW-1185">Reference proteome</keyword>
<feature type="transmembrane region" description="Helical" evidence="1">
    <location>
        <begin position="240"/>
        <end position="258"/>
    </location>
</feature>
<evidence type="ECO:0000313" key="3">
    <source>
        <dbReference type="Proteomes" id="UP000067625"/>
    </source>
</evidence>
<evidence type="ECO:0000256" key="1">
    <source>
        <dbReference type="SAM" id="Phobius"/>
    </source>
</evidence>
<accession>A0A0M3R8V3</accession>
<proteinExistence type="predicted"/>
<dbReference type="PATRIC" id="fig|1441095.3.peg.220"/>
<sequence>MIPNTPIDSITLSAMLFYLAVLGALLAVGVFLRMKISLLKKFFIPASLLAGFIGLILGPDGAKLLTSEMVSSWGSLAGILITFVFAPMLIGIKMKDSKGAKKHFAPQLFYHYMGNMIQYFLPVFITITILVPLFGVNELFATLIEVGWSGGHGTAAGMGEVYSSFQWEEGGTLGLTSATIGLVVSFIGGIIIINYSVKKGYTSVLKNRNQMKQKNEEDISEEKREPGSYTTISGDVVDGFAFHAALLLIAVLLGWFMQKILETFIPGLPLFPMAMIGGGILNLVISKTSYYKLIDVRTFQRIQGISLEFLIVGAVASIKIPVVVEYALPLFVMSVLMLLSMLWFFFYMGPRMFKEDWFENSIVIFGTLTGVAAIGLMLLRTVDPEGKTGAMAAYGLKAPLFSPFLGGGLITSIFPIMLISYGPFWVGGITLMIFLVLFFVAKSTGVYRKKKSPKKNDYSEGVSSTN</sequence>
<evidence type="ECO:0008006" key="4">
    <source>
        <dbReference type="Google" id="ProtNLM"/>
    </source>
</evidence>
<dbReference type="RefSeq" id="WP_053602058.1">
    <property type="nucleotide sequence ID" value="NZ_CP012600.1"/>
</dbReference>
<protein>
    <recommendedName>
        <fullName evidence="4">Sodium:glutamate symporter</fullName>
    </recommendedName>
</protein>
<dbReference type="AlphaFoldDB" id="A0A0M3R8V3"/>
<dbReference type="PANTHER" id="PTHR36178">
    <property type="entry name" value="SLR0625 PROTEIN"/>
    <property type="match status" value="1"/>
</dbReference>
<keyword evidence="1" id="KW-1133">Transmembrane helix</keyword>
<feature type="transmembrane region" description="Helical" evidence="1">
    <location>
        <begin position="424"/>
        <end position="441"/>
    </location>
</feature>
<evidence type="ECO:0000313" key="2">
    <source>
        <dbReference type="EMBL" id="ALC80332.1"/>
    </source>
</evidence>
<feature type="transmembrane region" description="Helical" evidence="1">
    <location>
        <begin position="326"/>
        <end position="349"/>
    </location>
</feature>
<dbReference type="GO" id="GO:0015501">
    <property type="term" value="F:glutamate:sodium symporter activity"/>
    <property type="evidence" value="ECO:0007669"/>
    <property type="project" value="InterPro"/>
</dbReference>
<feature type="transmembrane region" description="Helical" evidence="1">
    <location>
        <begin position="173"/>
        <end position="197"/>
    </location>
</feature>
<dbReference type="EMBL" id="CP012600">
    <property type="protein sequence ID" value="ALC80332.1"/>
    <property type="molecule type" value="Genomic_DNA"/>
</dbReference>
<dbReference type="GO" id="GO:0015813">
    <property type="term" value="P:L-glutamate transmembrane transport"/>
    <property type="evidence" value="ECO:0007669"/>
    <property type="project" value="InterPro"/>
</dbReference>
<keyword evidence="1" id="KW-0472">Membrane</keyword>
<dbReference type="OrthoDB" id="9801557at2"/>
<dbReference type="Pfam" id="PF03616">
    <property type="entry name" value="Glt_symporter"/>
    <property type="match status" value="1"/>
</dbReference>
<feature type="transmembrane region" description="Helical" evidence="1">
    <location>
        <begin position="39"/>
        <end position="58"/>
    </location>
</feature>
<dbReference type="InterPro" id="IPR004445">
    <property type="entry name" value="GltS"/>
</dbReference>
<organism evidence="2 3">
    <name type="scientific">Bacillus gobiensis</name>
    <dbReference type="NCBI Taxonomy" id="1441095"/>
    <lineage>
        <taxon>Bacteria</taxon>
        <taxon>Bacillati</taxon>
        <taxon>Bacillota</taxon>
        <taxon>Bacilli</taxon>
        <taxon>Bacillales</taxon>
        <taxon>Bacillaceae</taxon>
        <taxon>Bacillus</taxon>
    </lineage>
</organism>
<dbReference type="GO" id="GO:0016020">
    <property type="term" value="C:membrane"/>
    <property type="evidence" value="ECO:0007669"/>
    <property type="project" value="InterPro"/>
</dbReference>
<feature type="transmembrane region" description="Helical" evidence="1">
    <location>
        <begin position="264"/>
        <end position="285"/>
    </location>
</feature>
<feature type="transmembrane region" description="Helical" evidence="1">
    <location>
        <begin position="400"/>
        <end position="418"/>
    </location>
</feature>
<feature type="transmembrane region" description="Helical" evidence="1">
    <location>
        <begin position="12"/>
        <end position="32"/>
    </location>
</feature>
<gene>
    <name evidence="2" type="ORF">AM592_00995</name>
</gene>
<reference evidence="2 3" key="2">
    <citation type="journal article" date="2016" name="Int. J. Syst. Evol. Microbiol.">
        <title>Bacillus gobiensis sp. nov., isolated from a soil sample.</title>
        <authorList>
            <person name="Liu B."/>
            <person name="Liu G.H."/>
            <person name="Cetin S."/>
            <person name="Schumann P."/>
            <person name="Pan Z.Z."/>
            <person name="Chen Q.Q."/>
        </authorList>
    </citation>
    <scope>NUCLEOTIDE SEQUENCE [LARGE SCALE GENOMIC DNA]</scope>
    <source>
        <strain evidence="2 3">FJAT-4402</strain>
    </source>
</reference>
<dbReference type="Proteomes" id="UP000067625">
    <property type="component" value="Chromosome"/>
</dbReference>
<feature type="transmembrane region" description="Helical" evidence="1">
    <location>
        <begin position="70"/>
        <end position="92"/>
    </location>
</feature>
<name>A0A0M3R8V3_9BACI</name>
<keyword evidence="1" id="KW-0812">Transmembrane</keyword>
<feature type="transmembrane region" description="Helical" evidence="1">
    <location>
        <begin position="361"/>
        <end position="379"/>
    </location>
</feature>